<feature type="region of interest" description="Disordered" evidence="1">
    <location>
        <begin position="1"/>
        <end position="105"/>
    </location>
</feature>
<evidence type="ECO:0000313" key="3">
    <source>
        <dbReference type="Proteomes" id="UP001159405"/>
    </source>
</evidence>
<name>A0ABN8NTC6_9CNID</name>
<organism evidence="2 3">
    <name type="scientific">Porites lobata</name>
    <dbReference type="NCBI Taxonomy" id="104759"/>
    <lineage>
        <taxon>Eukaryota</taxon>
        <taxon>Metazoa</taxon>
        <taxon>Cnidaria</taxon>
        <taxon>Anthozoa</taxon>
        <taxon>Hexacorallia</taxon>
        <taxon>Scleractinia</taxon>
        <taxon>Fungiina</taxon>
        <taxon>Poritidae</taxon>
        <taxon>Porites</taxon>
    </lineage>
</organism>
<keyword evidence="3" id="KW-1185">Reference proteome</keyword>
<proteinExistence type="predicted"/>
<accession>A0ABN8NTC6</accession>
<feature type="compositionally biased region" description="Acidic residues" evidence="1">
    <location>
        <begin position="68"/>
        <end position="96"/>
    </location>
</feature>
<gene>
    <name evidence="2" type="ORF">PLOB_00028833</name>
</gene>
<dbReference type="Proteomes" id="UP001159405">
    <property type="component" value="Unassembled WGS sequence"/>
</dbReference>
<feature type="compositionally biased region" description="Basic residues" evidence="1">
    <location>
        <begin position="1"/>
        <end position="12"/>
    </location>
</feature>
<protein>
    <submittedName>
        <fullName evidence="2">Uncharacterized protein</fullName>
    </submittedName>
</protein>
<feature type="compositionally biased region" description="Basic residues" evidence="1">
    <location>
        <begin position="50"/>
        <end position="64"/>
    </location>
</feature>
<evidence type="ECO:0000256" key="1">
    <source>
        <dbReference type="SAM" id="MobiDB-lite"/>
    </source>
</evidence>
<evidence type="ECO:0000313" key="2">
    <source>
        <dbReference type="EMBL" id="CAH3121593.1"/>
    </source>
</evidence>
<comment type="caution">
    <text evidence="2">The sequence shown here is derived from an EMBL/GenBank/DDBJ whole genome shotgun (WGS) entry which is preliminary data.</text>
</comment>
<sequence>MKNRGRGSRVQKRQTPATKTKRQKKRVEDRDDKPSPMPFRTPRNAPRPLKPTKAKLTNQKRRKMPVFESDDEESIELFDLDEEEENCTGLDSEDDEARQTESIPVAANRMVWNHRARESKDDSDGVVHDSAWAFF</sequence>
<reference evidence="2 3" key="1">
    <citation type="submission" date="2022-05" db="EMBL/GenBank/DDBJ databases">
        <authorList>
            <consortium name="Genoscope - CEA"/>
            <person name="William W."/>
        </authorList>
    </citation>
    <scope>NUCLEOTIDE SEQUENCE [LARGE SCALE GENOMIC DNA]</scope>
</reference>
<dbReference type="EMBL" id="CALNXK010000036">
    <property type="protein sequence ID" value="CAH3121593.1"/>
    <property type="molecule type" value="Genomic_DNA"/>
</dbReference>